<sequence>MWLEISSFIIHWLMALAFFMLIPLPFFLKGMEGENLLFIKKLYRPIMHFAHVGLIGSIITGIFLIQNGLSWWIIVVFVLWLTIGALLGLTAKNLRLSMENNNKDRSLLRFSYILTVAILGMFILKFANWF</sequence>
<keyword evidence="1" id="KW-1133">Transmembrane helix</keyword>
<dbReference type="EMBL" id="FNDU01000001">
    <property type="protein sequence ID" value="SDH53510.1"/>
    <property type="molecule type" value="Genomic_DNA"/>
</dbReference>
<dbReference type="OrthoDB" id="2971841at2"/>
<keyword evidence="3" id="KW-1185">Reference proteome</keyword>
<name>A0A1G8D8B5_9BACI</name>
<dbReference type="AlphaFoldDB" id="A0A1G8D8B5"/>
<keyword evidence="1" id="KW-0812">Transmembrane</keyword>
<feature type="transmembrane region" description="Helical" evidence="1">
    <location>
        <begin position="6"/>
        <end position="28"/>
    </location>
</feature>
<dbReference type="STRING" id="930129.SAMN05216352_101577"/>
<proteinExistence type="predicted"/>
<reference evidence="2 3" key="1">
    <citation type="submission" date="2016-10" db="EMBL/GenBank/DDBJ databases">
        <authorList>
            <person name="de Groot N.N."/>
        </authorList>
    </citation>
    <scope>NUCLEOTIDE SEQUENCE [LARGE SCALE GENOMIC DNA]</scope>
    <source>
        <strain evidence="3">P4B,CCM 7963,CECT 7998,DSM 25260,IBRC-M 10614,KCTC 13821</strain>
    </source>
</reference>
<evidence type="ECO:0000256" key="1">
    <source>
        <dbReference type="SAM" id="Phobius"/>
    </source>
</evidence>
<feature type="transmembrane region" description="Helical" evidence="1">
    <location>
        <begin position="71"/>
        <end position="89"/>
    </location>
</feature>
<accession>A0A1G8D8B5</accession>
<evidence type="ECO:0000313" key="2">
    <source>
        <dbReference type="EMBL" id="SDH53510.1"/>
    </source>
</evidence>
<organism evidence="2 3">
    <name type="scientific">Alteribacillus bidgolensis</name>
    <dbReference type="NCBI Taxonomy" id="930129"/>
    <lineage>
        <taxon>Bacteria</taxon>
        <taxon>Bacillati</taxon>
        <taxon>Bacillota</taxon>
        <taxon>Bacilli</taxon>
        <taxon>Bacillales</taxon>
        <taxon>Bacillaceae</taxon>
        <taxon>Alteribacillus</taxon>
    </lineage>
</organism>
<dbReference type="RefSeq" id="WP_091580576.1">
    <property type="nucleotide sequence ID" value="NZ_FNDU01000001.1"/>
</dbReference>
<evidence type="ECO:0000313" key="3">
    <source>
        <dbReference type="Proteomes" id="UP000199017"/>
    </source>
</evidence>
<feature type="transmembrane region" description="Helical" evidence="1">
    <location>
        <begin position="110"/>
        <end position="127"/>
    </location>
</feature>
<gene>
    <name evidence="2" type="ORF">SAMN05216352_101577</name>
</gene>
<feature type="transmembrane region" description="Helical" evidence="1">
    <location>
        <begin position="49"/>
        <end position="65"/>
    </location>
</feature>
<protein>
    <submittedName>
        <fullName evidence="2">Uncharacterized protein</fullName>
    </submittedName>
</protein>
<keyword evidence="1" id="KW-0472">Membrane</keyword>
<dbReference type="Proteomes" id="UP000199017">
    <property type="component" value="Unassembled WGS sequence"/>
</dbReference>